<dbReference type="EMBL" id="CAVLEF010000003">
    <property type="protein sequence ID" value="CAK1542652.1"/>
    <property type="molecule type" value="Genomic_DNA"/>
</dbReference>
<keyword evidence="3" id="KW-1185">Reference proteome</keyword>
<keyword evidence="1" id="KW-0472">Membrane</keyword>
<reference evidence="2 3" key="1">
    <citation type="submission" date="2023-11" db="EMBL/GenBank/DDBJ databases">
        <authorList>
            <person name="Okamura Y."/>
        </authorList>
    </citation>
    <scope>NUCLEOTIDE SEQUENCE [LARGE SCALE GENOMIC DNA]</scope>
</reference>
<organism evidence="2 3">
    <name type="scientific">Leptosia nina</name>
    <dbReference type="NCBI Taxonomy" id="320188"/>
    <lineage>
        <taxon>Eukaryota</taxon>
        <taxon>Metazoa</taxon>
        <taxon>Ecdysozoa</taxon>
        <taxon>Arthropoda</taxon>
        <taxon>Hexapoda</taxon>
        <taxon>Insecta</taxon>
        <taxon>Pterygota</taxon>
        <taxon>Neoptera</taxon>
        <taxon>Endopterygota</taxon>
        <taxon>Lepidoptera</taxon>
        <taxon>Glossata</taxon>
        <taxon>Ditrysia</taxon>
        <taxon>Papilionoidea</taxon>
        <taxon>Pieridae</taxon>
        <taxon>Pierinae</taxon>
        <taxon>Leptosia</taxon>
    </lineage>
</organism>
<gene>
    <name evidence="2" type="ORF">LNINA_LOCUS2528</name>
</gene>
<name>A0AAV1J1Z6_9NEOP</name>
<evidence type="ECO:0000256" key="1">
    <source>
        <dbReference type="SAM" id="Phobius"/>
    </source>
</evidence>
<keyword evidence="1" id="KW-0812">Transmembrane</keyword>
<dbReference type="AlphaFoldDB" id="A0AAV1J1Z6"/>
<comment type="caution">
    <text evidence="2">The sequence shown here is derived from an EMBL/GenBank/DDBJ whole genome shotgun (WGS) entry which is preliminary data.</text>
</comment>
<feature type="transmembrane region" description="Helical" evidence="1">
    <location>
        <begin position="12"/>
        <end position="32"/>
    </location>
</feature>
<sequence>MSEDNGDIEYLITTLGAFLLLALVCCICCFCMKLSDMKLRNYILELAKKRNVNVDLEKLKPSNTACQSPYANENCTIVVPDVAIVL</sequence>
<evidence type="ECO:0000313" key="2">
    <source>
        <dbReference type="EMBL" id="CAK1542652.1"/>
    </source>
</evidence>
<protein>
    <submittedName>
        <fullName evidence="2">Uncharacterized protein</fullName>
    </submittedName>
</protein>
<dbReference type="Proteomes" id="UP001497472">
    <property type="component" value="Unassembled WGS sequence"/>
</dbReference>
<accession>A0AAV1J1Z6</accession>
<proteinExistence type="predicted"/>
<keyword evidence="1" id="KW-1133">Transmembrane helix</keyword>
<evidence type="ECO:0000313" key="3">
    <source>
        <dbReference type="Proteomes" id="UP001497472"/>
    </source>
</evidence>